<dbReference type="Proteomes" id="UP000606044">
    <property type="component" value="Unassembled WGS sequence"/>
</dbReference>
<accession>A0A917FAX3</accession>
<name>A0A917FAX3_9HYPH</name>
<keyword evidence="2" id="KW-1185">Reference proteome</keyword>
<evidence type="ECO:0000313" key="2">
    <source>
        <dbReference type="Proteomes" id="UP000606044"/>
    </source>
</evidence>
<protein>
    <submittedName>
        <fullName evidence="1">Uncharacterized protein</fullName>
    </submittedName>
</protein>
<comment type="caution">
    <text evidence="1">The sequence shown here is derived from an EMBL/GenBank/DDBJ whole genome shotgun (WGS) entry which is preliminary data.</text>
</comment>
<reference evidence="1" key="1">
    <citation type="journal article" date="2014" name="Int. J. Syst. Evol. Microbiol.">
        <title>Complete genome sequence of Corynebacterium casei LMG S-19264T (=DSM 44701T), isolated from a smear-ripened cheese.</title>
        <authorList>
            <consortium name="US DOE Joint Genome Institute (JGI-PGF)"/>
            <person name="Walter F."/>
            <person name="Albersmeier A."/>
            <person name="Kalinowski J."/>
            <person name="Ruckert C."/>
        </authorList>
    </citation>
    <scope>NUCLEOTIDE SEQUENCE</scope>
    <source>
        <strain evidence="1">CCM 7897</strain>
    </source>
</reference>
<proteinExistence type="predicted"/>
<dbReference type="EMBL" id="BMCT01000002">
    <property type="protein sequence ID" value="GGF61685.1"/>
    <property type="molecule type" value="Genomic_DNA"/>
</dbReference>
<dbReference type="RefSeq" id="WP_188578312.1">
    <property type="nucleotide sequence ID" value="NZ_BMCT01000002.1"/>
</dbReference>
<evidence type="ECO:0000313" key="1">
    <source>
        <dbReference type="EMBL" id="GGF61685.1"/>
    </source>
</evidence>
<gene>
    <name evidence="1" type="ORF">GCM10007301_21730</name>
</gene>
<sequence length="252" mass="27619">MANPAHFDADPMVLADPHRRQPSLLHLEPLRDGAAVALFSDNFYQRGGRYLARLERRGDALHWVGAFRQMEEADVLDRWTERTFSLHETPLIHAIHGAGDRVACVTRGGTATMLNHGPAFQTNLVATYGLTKPEPPAPPQGGGFLKSLFGRRSEPPPSPAPPGFELRDIQERPEGALLFSGDDAYEAVRLAKTNKVAFFRPGAAKPFGQLSLTPKQSLGELKPGKVGLAFHGTQMAVWSEDRLHLCRLEGMG</sequence>
<reference evidence="1" key="2">
    <citation type="submission" date="2020-09" db="EMBL/GenBank/DDBJ databases">
        <authorList>
            <person name="Sun Q."/>
            <person name="Sedlacek I."/>
        </authorList>
    </citation>
    <scope>NUCLEOTIDE SEQUENCE</scope>
    <source>
        <strain evidence="1">CCM 7897</strain>
    </source>
</reference>
<dbReference type="AlphaFoldDB" id="A0A917FAX3"/>
<organism evidence="1 2">
    <name type="scientific">Azorhizobium oxalatiphilum</name>
    <dbReference type="NCBI Taxonomy" id="980631"/>
    <lineage>
        <taxon>Bacteria</taxon>
        <taxon>Pseudomonadati</taxon>
        <taxon>Pseudomonadota</taxon>
        <taxon>Alphaproteobacteria</taxon>
        <taxon>Hyphomicrobiales</taxon>
        <taxon>Xanthobacteraceae</taxon>
        <taxon>Azorhizobium</taxon>
    </lineage>
</organism>